<dbReference type="FunFam" id="2.170.40.20:FF:000003">
    <property type="entry name" value="Envelope glycoprotein gp160"/>
    <property type="match status" value="1"/>
</dbReference>
<keyword evidence="13 32" id="KW-0165">Cleavage on pair of basic residues</keyword>
<feature type="disulfide bond" evidence="32">
    <location>
        <begin position="239"/>
        <end position="250"/>
    </location>
</feature>
<dbReference type="Pfam" id="PF00516">
    <property type="entry name" value="GP120"/>
    <property type="match status" value="1"/>
</dbReference>
<reference evidence="37" key="2">
    <citation type="journal article" date="2009" name="Virology">
        <title>Changing sensitivity to broadly neutralizing antibodies b12, 2G12, 2F5, and 4E10 of primary subtype B human immunodeficiency virus type 1 variants in the natural course of infection.</title>
        <authorList>
            <person name="Bunnik E.M."/>
            <person name="van Gils M.J."/>
            <person name="Lobbrecht M.S."/>
            <person name="Pisas L."/>
            <person name="van Nuenen A.C."/>
            <person name="Schuitemaker H."/>
        </authorList>
    </citation>
    <scope>NUCLEOTIDE SEQUENCE</scope>
    <source>
        <strain evidence="37">H3.110.8G7</strain>
    </source>
</reference>
<dbReference type="Gene3D" id="2.170.40.20">
    <property type="entry name" value="Human immunodeficiency virus 1, Gp160, envelope glycoprotein"/>
    <property type="match status" value="2"/>
</dbReference>
<evidence type="ECO:0000256" key="19">
    <source>
        <dbReference type="ARBA" id="ARBA00022870"/>
    </source>
</evidence>
<evidence type="ECO:0000256" key="14">
    <source>
        <dbReference type="ARBA" id="ARBA00022692"/>
    </source>
</evidence>
<evidence type="ECO:0000256" key="25">
    <source>
        <dbReference type="ARBA" id="ARBA00023136"/>
    </source>
</evidence>
<feature type="lipid moiety-binding region" description="S-palmitoyl cysteine; by host" evidence="32">
    <location>
        <position position="776"/>
    </location>
</feature>
<keyword evidence="29 32" id="KW-0899">Viral immunoevasion</keyword>
<dbReference type="FunFam" id="1.20.5.490:FF:000001">
    <property type="entry name" value="Envelope glycoprotein gp160"/>
    <property type="match status" value="1"/>
</dbReference>
<comment type="PTM">
    <text evidence="32">Highly glycosylated by host. The high number of glycan on the protein is reffered to as 'glycan shield' because it contributes to hide protein sequence from adaptive immune system.</text>
</comment>
<evidence type="ECO:0000256" key="28">
    <source>
        <dbReference type="ARBA" id="ARBA00023180"/>
    </source>
</evidence>
<feature type="domain" description="Retroviral envelope protein GP41-like" evidence="36">
    <location>
        <begin position="542"/>
        <end position="731"/>
    </location>
</feature>
<evidence type="ECO:0000256" key="20">
    <source>
        <dbReference type="ARBA" id="ARBA00022879"/>
    </source>
</evidence>
<comment type="subunit">
    <text evidence="32">The mature envelope protein (Env) consists of a homotrimer of non-covalently associated gp120-gp41 heterodimers. The resulting complex protrudes from the virus surface as a spike. There seems to be as few as 10 spikes on the average virion. Surface protein gp120 interacts with host CD4, CCR5 and CXCR4. Gp120 also interacts with the C-type lectins CD209/DC-SIGN and CLEC4M/DC-SIGNR (collectively referred to as DC-SIGN(R)). Gp120 and gp41 interact with GalCer. Gp120 interacts with host ITGA4/ITGB7 complex; on CD4+ T-cells, this interaction results in rapid activation of integrin ITGAL/LFA-1, which facilitates efficient cell-to-cell spreading of HIV-1. Gp120 interacts with cell-associated heparan sulfate; this interaction increases virus infectivity on permissive cells and may be involved in infection of CD4- cells.</text>
</comment>
<evidence type="ECO:0000256" key="21">
    <source>
        <dbReference type="ARBA" id="ARBA00022890"/>
    </source>
</evidence>
<dbReference type="InterPro" id="IPR000328">
    <property type="entry name" value="GP41-like"/>
</dbReference>
<keyword evidence="10 32" id="KW-1165">Clathrin-mediated endocytosis of virus by host</keyword>
<evidence type="ECO:0000256" key="12">
    <source>
        <dbReference type="ARBA" id="ARBA00022595"/>
    </source>
</evidence>
<feature type="transmembrane region" description="Helical" evidence="33">
    <location>
        <begin position="523"/>
        <end position="545"/>
    </location>
</feature>
<feature type="disulfide bond" evidence="32">
    <location>
        <begin position="53"/>
        <end position="73"/>
    </location>
</feature>
<evidence type="ECO:0000256" key="30">
    <source>
        <dbReference type="ARBA" id="ARBA00023288"/>
    </source>
</evidence>
<comment type="PTM">
    <text evidence="32">Specific enzymatic cleavages in vivo yield mature proteins. Envelope glycoproteins are synthesized as a inactive precursor that is heavily N-glycosylated and processed likely by host cell furin in the Golgi to yield the mature SU and TM proteins. The cleavage site between SU and TM requires the minimal sequence [KR]-X-[KR]-R. About 2 of the 9 disulfide bonds of gp41 are reduced by P4HB/PDI, following binding to CD4 receptor.</text>
</comment>
<feature type="region of interest" description="CD4-binding loop" evidence="32">
    <location>
        <begin position="373"/>
        <end position="383"/>
    </location>
</feature>
<feature type="chain" id="PRO_5023462823" description="Envelope glycoprotein gp160" evidence="32">
    <location>
        <begin position="32"/>
        <end position="868"/>
    </location>
</feature>
<feature type="transmembrane region" description="Helical" evidence="33">
    <location>
        <begin position="690"/>
        <end position="711"/>
    </location>
</feature>
<accession>B3VFP0</accession>
<keyword evidence="23 32" id="KW-1039">Host endosome</keyword>
<evidence type="ECO:0000256" key="7">
    <source>
        <dbReference type="ARBA" id="ARBA00022506"/>
    </source>
</evidence>
<feature type="topological domain" description="Cytoplasmic" evidence="32">
    <location>
        <begin position="718"/>
        <end position="868"/>
    </location>
</feature>
<sequence>MRAKGIRKNYQHLWKWGTMLLGMLMICSATDQLWVTVYYGVPVWKDTTTTLFCASDAKAYVTEVHNVWATHACVPTDPNPQEIVLENVTEDFNMWKNNMVEQMHEDIISLWDQSLKPCVRLTPLCVILNCTELQINDTSVTSGNKTDSNNSTSNNRTIADNMRGEIKNCSFNITTSINGKKKDYALFNRLDIVSLGNDNTSYRLISCNTSVITQACPKVTFEPIPIHYCAPAGFALLKCNNKTFSGEGKCTNVSTVQCTHGIRPVVSTQLLLNGSLAEEEIVIRSEDFTNNAKAIIVQLNESVAINCTRLNNNTRKSITLGPGRAFYATGDIIGNIRQAQCELNRTKWINTLKKIVIKLGEQFGNGTIVFNHSSGGDPEIVMHSFNCGGEFFYCNTSQLFNSTWIFNGTWESNSTEGELTGNITLPCRIKQIINLWQEVGKAMYAPPISGLIQCVSNITGLLLTRDGGNNKTENGTEIFRPGGGDMRDNWRSELYKYKVVKIEPLGVAPTKAKRRVVQREKRAVGVIGAMFLGFLGAAGSTMGAASMTLTVQARQLLSGIVQQQNNLLRAIEAQQHLLQLTVWGIKQLQARVLAVERYLRDQQLLGIWGCSGKLICTTAVPWNASWSNKSLDQIWENMTWMEWEREINNYTGLIYNLIEESQNQQEKNEQDLLALDKWSNLWTWFDITNWLWYIKIFIMIVGGLVGLRIIFSVLSIVKRVRQGYSPLSFQTRLPVPRGPDRPEGIEEEGGERDRDRSGHIVDGFLTLIWVDLRSLCLFSYHRLRDLLLIVTRIVELLGRRGWEILKYWWNLLQYWSRELKKSAVSLYNTIAIAVAEGTDRIIEVLQRAFRAILHIPRRIRQGAERALQ</sequence>
<dbReference type="InterPro" id="IPR037527">
    <property type="entry name" value="Gp160"/>
</dbReference>
<dbReference type="EMBL" id="EU744096">
    <property type="protein sequence ID" value="ACE76434.1"/>
    <property type="molecule type" value="Genomic_DNA"/>
</dbReference>
<evidence type="ECO:0000256" key="22">
    <source>
        <dbReference type="ARBA" id="ARBA00022989"/>
    </source>
</evidence>
<comment type="subcellular location">
    <molecule>Transmembrane protein gp41</molecule>
    <subcellularLocation>
        <location evidence="32">Virion membrane</location>
        <topology evidence="32">Single-pass type I membrane protein</topology>
    </subcellularLocation>
    <subcellularLocation>
        <location evidence="32">Host cell membrane</location>
        <topology evidence="32">Single-pass type I membrane protein</topology>
    </subcellularLocation>
    <subcellularLocation>
        <location evidence="32">Host endosome membrane</location>
        <topology evidence="32">Single-pass type I membrane protein</topology>
    </subcellularLocation>
    <text evidence="32">It is probably concentrated at the site of budding and incorporated into the virions possibly by contacts between the cytoplasmic tail of Env and the N-terminus of Gag.</text>
</comment>
<comment type="miscellaneous">
    <text evidence="32">HIV-1 lineages are divided in three main groups, M (for Major), O (for Outlier), and N (for New, or Non-M, Non-O). The vast majority of strains found worldwide belong to the group M. Group O seems to be endemic to and largely confined to Cameroon and neighboring countries in West Central Africa, where these viruses represent a small minority of HIV-1 strains. The group N is represented by a limited number of isolates from Cameroonian persons. The group M is further subdivided in 9 clades or subtypes (A to D, F to H, J and K).</text>
</comment>
<dbReference type="GO" id="GO:0019031">
    <property type="term" value="C:viral envelope"/>
    <property type="evidence" value="ECO:0007669"/>
    <property type="project" value="UniProtKB-KW"/>
</dbReference>
<name>B3VFP0_HV1</name>
<keyword evidence="26 32" id="KW-0564">Palmitate</keyword>
<feature type="coiled-coil region" evidence="32">
    <location>
        <begin position="645"/>
        <end position="679"/>
    </location>
</feature>
<dbReference type="GO" id="GO:0016020">
    <property type="term" value="C:membrane"/>
    <property type="evidence" value="ECO:0007669"/>
    <property type="project" value="UniProtKB-UniRule"/>
</dbReference>
<evidence type="ECO:0000256" key="17">
    <source>
        <dbReference type="ARBA" id="ARBA00022804"/>
    </source>
</evidence>
<feature type="site" description="Cleavage; by host furin" evidence="32">
    <location>
        <begin position="522"/>
        <end position="523"/>
    </location>
</feature>
<evidence type="ECO:0000256" key="34">
    <source>
        <dbReference type="SAM" id="MobiDB-lite"/>
    </source>
</evidence>
<keyword evidence="11 32" id="KW-0945">Host-virus interaction</keyword>
<comment type="domain">
    <text evidence="32">Some of the most genetically diverse regions of the viral genome are present in Env. They are called variable regions 1 through 5 (V1 through V5). Coreceptor usage of gp120 is determined mainly by the primary structure of the third variable region (V3) in the outer domain of gp120. The sequence of V3 determines which coreceptor, CCR5 and/or CXCR4 (corresponding to R5/macrophage, X4/T cell and R5X4/T cell and macrophage tropism), is used to trigger the fusion potential of the Env complex, and hence which cells the virus can infect. Binding to CCR5 involves a region adjacent in addition to V3.</text>
</comment>
<keyword evidence="15 32" id="KW-0053">Apoptosis</keyword>
<keyword evidence="19 32" id="KW-1043">Host membrane</keyword>
<feature type="short sequence motif" description="YXXL motif; contains endocytosis signal" evidence="32">
    <location>
        <begin position="724"/>
        <end position="727"/>
    </location>
</feature>
<comment type="miscellaneous">
    <text evidence="32">Inhibitors targeting HIV-1 viral envelope proteins are used as antiretroviral drugs. Attachment of virions to the cell surface via non-specific interactions and CD4 binding can be blocked by inhibitors that include cyanovirin-N, cyclotriazadisulfonamide analogs, PRO 2000, TNX 355 and PRO 542. In addition, BMS 806 can block CD4-induced conformational changes. Env interactions with the coreceptor molecules can be targeted by CCR5 antagonists including SCH-D, maraviroc (UK 427857) and aplaviroc (GW 873140), and the CXCR4 antagonist AMD 070. Fusion of viral and cellular membranes can be inhibited by peptides such as enfuvirtide and tifuvirtide (T 1249). Resistance to inhibitors associated with mutations in Env are observed. Most of the time, single mutations confer only a modest reduction in drug susceptibility. Combination of several mutations is usually required to develop a high-level drug resistance.</text>
</comment>
<comment type="domain">
    <text evidence="32">The CD4-binding region is targeted by the antibody b12.</text>
</comment>
<dbReference type="GO" id="GO:0075512">
    <property type="term" value="P:clathrin-dependent endocytosis of virus by host cell"/>
    <property type="evidence" value="ECO:0007669"/>
    <property type="project" value="UniProtKB-UniRule"/>
</dbReference>
<keyword evidence="21 32" id="KW-1164">Virus endocytosis by host</keyword>
<feature type="region of interest" description="V4" evidence="32">
    <location>
        <begin position="394"/>
        <end position="427"/>
    </location>
</feature>
<evidence type="ECO:0000256" key="9">
    <source>
        <dbReference type="ARBA" id="ARBA00022511"/>
    </source>
</evidence>
<proteinExistence type="inferred from homology"/>
<comment type="PTM">
    <text evidence="32">Palmitoylation of the transmembrane protein and of Env polyprotein (prior to its proteolytic cleavage) is essential for their association with host cell membrane lipid rafts. Palmitoylation is therefore required for envelope trafficking to classical lipid rafts, but not for viral replication.</text>
</comment>
<dbReference type="SUPFAM" id="SSF56502">
    <property type="entry name" value="gp120 core"/>
    <property type="match status" value="2"/>
</dbReference>
<keyword evidence="12 32" id="KW-1162">Viral penetration into host cytoplasm</keyword>
<comment type="similarity">
    <text evidence="32">Belongs to the HIV-1 env protein family.</text>
</comment>
<organismHost>
    <name type="scientific">Homo sapiens</name>
    <name type="common">Human</name>
    <dbReference type="NCBI Taxonomy" id="9606"/>
</organismHost>
<keyword evidence="14 32" id="KW-0812">Transmembrane</keyword>
<evidence type="ECO:0000256" key="18">
    <source>
        <dbReference type="ARBA" id="ARBA00022844"/>
    </source>
</evidence>
<dbReference type="FunFam" id="1.10.287.210:FF:000001">
    <property type="entry name" value="Envelope glycoprotein gp160"/>
    <property type="match status" value="1"/>
</dbReference>
<dbReference type="GO" id="GO:0055036">
    <property type="term" value="C:virion membrane"/>
    <property type="evidence" value="ECO:0007669"/>
    <property type="project" value="UniProtKB-SubCell"/>
</dbReference>
<feature type="disulfide bond" evidence="32">
    <location>
        <begin position="394"/>
        <end position="427"/>
    </location>
</feature>
<dbReference type="Gene3D" id="1.10.287.210">
    <property type="match status" value="1"/>
</dbReference>
<evidence type="ECO:0000256" key="1">
    <source>
        <dbReference type="ARBA" id="ARBA00004402"/>
    </source>
</evidence>
<evidence type="ECO:0000256" key="32">
    <source>
        <dbReference type="HAMAP-Rule" id="MF_04083"/>
    </source>
</evidence>
<dbReference type="Gene3D" id="1.20.5.490">
    <property type="entry name" value="Single helix bin"/>
    <property type="match status" value="1"/>
</dbReference>
<evidence type="ECO:0000256" key="15">
    <source>
        <dbReference type="ARBA" id="ARBA00022703"/>
    </source>
</evidence>
<comment type="domain">
    <text evidence="32 33">The 17 amino acids long immunosuppressive region is present in many retroviral envelope proteins. Synthetic peptides derived from this relatively conserved sequence inhibit immune function in vitro and in vivo.</text>
</comment>
<comment type="domain">
    <text evidence="32">The YXXL motif is involved in determining the exact site of viral release at the surface of infected mononuclear cells and promotes endocytosis. YXXL and di-leucine endocytosis motifs interact directly or indirectly with the clathrin adapter complexes, opperate independently, and their activities are not additive.</text>
</comment>
<feature type="disulfide bond" evidence="32">
    <location>
        <begin position="387"/>
        <end position="454"/>
    </location>
</feature>
<reference evidence="37" key="1">
    <citation type="journal article" date="2008" name="J. Virol.">
        <title>Autologous neutralizing humoral immunity and evolution of the viral envelope in the course of subtype B human immunodeficiency virus type 1 infection.</title>
        <authorList>
            <person name="Bunnik E.M."/>
            <person name="Pisas L."/>
            <person name="van Nuenen A.C."/>
            <person name="Schuitemaker H."/>
        </authorList>
    </citation>
    <scope>NUCLEOTIDE SEQUENCE</scope>
    <source>
        <strain evidence="37">H3.110.8G7</strain>
    </source>
</reference>
<comment type="subcellular location">
    <subcellularLocation>
        <location evidence="3">Host cell membrane</location>
        <topology evidence="3">Peripheral membrane protein</topology>
    </subcellularLocation>
    <subcellularLocation>
        <location evidence="1">Host cell membrane</location>
        <topology evidence="1">Single-pass type I membrane protein</topology>
    </subcellularLocation>
    <subcellularLocation>
        <location evidence="2">Host endosome membrane</location>
        <topology evidence="2">Peripheral membrane protein</topology>
    </subcellularLocation>
    <subcellularLocation>
        <location evidence="5">Host endosome membrane</location>
        <topology evidence="5">Single-pass type I membrane protein</topology>
    </subcellularLocation>
    <subcellularLocation>
        <location evidence="6">Virion membrane</location>
        <topology evidence="6">Peripheral membrane protein</topology>
    </subcellularLocation>
    <subcellularLocation>
        <location evidence="4">Virion membrane</location>
        <topology evidence="4">Single-pass type I membrane protein</topology>
    </subcellularLocation>
</comment>
<evidence type="ECO:0000256" key="11">
    <source>
        <dbReference type="ARBA" id="ARBA00022581"/>
    </source>
</evidence>
<keyword evidence="20 32" id="KW-0261">Viral envelope protein</keyword>
<comment type="caution">
    <text evidence="32 33">Lacks conserved residue(s) required for the propagation of feature annotation.</text>
</comment>
<comment type="function">
    <text evidence="32">Surface protein gp120: Attaches the virus to the host lymphoid cell by binding to the primary receptor CD4. This interaction induces a structural rearrangement creating a high affinity binding site for a chemokine coreceptor like CXCR4 and/or CCR5. Acts as a ligand for CD209/DC-SIGN and CLEC4M/DC-SIGNR, which are respectively found on dendritic cells (DCs), and on endothelial cells of liver sinusoids and lymph node sinuses. These interactions allow capture of viral particles at mucosal surfaces by these cells and subsequent transmission to permissive cells. HIV subverts the migration properties of dendritic cells to gain access to CD4+ T-cells in lymph nodes. Virus transmission to permissive T-cells occurs either in trans (without DCs infection, through viral capture and transmission), or in cis (following DCs productive infection, through the usual CD4-gp120 interaction), thereby inducing a robust infection. In trans infection, bound virions remain infectious over days and it is proposed that they are not degraded, but protected in non-lysosomal acidic organelles within the DCs close to the cell membrane thus contributing to the viral infectious potential during DCs' migration from the periphery to the lymphoid tissues. On arrival at lymphoid tissues, intact virions recycle back to DCs' cell surface allowing virus transmission to CD4+ T-cells.</text>
</comment>
<dbReference type="HAMAP" id="MF_04083">
    <property type="entry name" value="HIV_ENV"/>
    <property type="match status" value="1"/>
</dbReference>
<keyword evidence="28 32" id="KW-0325">Glycoprotein</keyword>
<keyword evidence="7 32" id="KW-1168">Fusion of virus membrane with host membrane</keyword>
<keyword evidence="9 32" id="KW-1032">Host cell membrane</keyword>
<dbReference type="GO" id="GO:0020002">
    <property type="term" value="C:host cell plasma membrane"/>
    <property type="evidence" value="ECO:0007669"/>
    <property type="project" value="UniProtKB-SubCell"/>
</dbReference>
<dbReference type="GO" id="GO:0019062">
    <property type="term" value="P:virion attachment to host cell"/>
    <property type="evidence" value="ECO:0007669"/>
    <property type="project" value="UniProtKB-UniRule"/>
</dbReference>
<feature type="region of interest" description="Disordered" evidence="34">
    <location>
        <begin position="732"/>
        <end position="755"/>
    </location>
</feature>
<comment type="function">
    <text evidence="32">Transmembrane protein gp41: Acts as a class I viral fusion protein. Under the current model, the protein has at least 3 conformational states: pre-fusion native state, pre-hairpin intermediate state, and post-fusion hairpin state. During fusion of viral and target intracellular membranes, the coiled coil regions (heptad repeats) assume a trimer-of-hairpins structure, positioning the fusion peptide in close proximity to the C-terminal region of the ectodomain. The formation of this structure appears to drive apposition and subsequent fusion of viral and target cell membranes. Complete fusion occurs in host cell endosomes and is dynamin-dependent, however some lipid transfer might occur at the plasma membrane. The virus undergoes clathrin-dependent internalization long before endosomal fusion, thus minimizing the surface exposure of conserved viral epitopes during fusion and reducing the efficacy of inhibitors targeting these epitopes. Membranes fusion leads to delivery of the nucleocapsid into the cytoplasm.</text>
</comment>
<keyword evidence="30 32" id="KW-0449">Lipoprotein</keyword>
<keyword evidence="27 32" id="KW-1015">Disulfide bond</keyword>
<comment type="subcellular location">
    <molecule>Surface protein gp120</molecule>
    <subcellularLocation>
        <location evidence="32">Virion membrane</location>
        <topology evidence="32">Peripheral membrane protein</topology>
    </subcellularLocation>
    <subcellularLocation>
        <location evidence="32">Host cell membrane</location>
        <topology evidence="32">Peripheral membrane protein</topology>
    </subcellularLocation>
    <subcellularLocation>
        <location evidence="32">Host endosome membrane</location>
        <topology evidence="32">Single-pass type I membrane protein</topology>
    </subcellularLocation>
    <text evidence="32">The surface protein is not anchored to the viral envelope, but associates with the extravirion surface through its binding to TM. It is probably concentrated at the site of budding and incorporated into the virions possibly by contacts between the cytoplasmic tail of Env and the N-terminus of Gag.</text>
</comment>
<keyword evidence="17 32" id="KW-1161">Viral attachment to host cell</keyword>
<feature type="region of interest" description="MPER; binding to GalCer" evidence="32">
    <location>
        <begin position="674"/>
        <end position="695"/>
    </location>
</feature>
<dbReference type="GO" id="GO:0005198">
    <property type="term" value="F:structural molecule activity"/>
    <property type="evidence" value="ECO:0007669"/>
    <property type="project" value="UniProtKB-UniRule"/>
</dbReference>
<evidence type="ECO:0000256" key="33">
    <source>
        <dbReference type="RuleBase" id="RU363095"/>
    </source>
</evidence>
<evidence type="ECO:0000256" key="13">
    <source>
        <dbReference type="ARBA" id="ARBA00022685"/>
    </source>
</evidence>
<dbReference type="GO" id="GO:0044175">
    <property type="term" value="C:host cell endosome membrane"/>
    <property type="evidence" value="ECO:0007669"/>
    <property type="project" value="UniProtKB-SubCell"/>
</dbReference>
<dbReference type="GO" id="GO:0019064">
    <property type="term" value="P:fusion of virus membrane with host plasma membrane"/>
    <property type="evidence" value="ECO:0007669"/>
    <property type="project" value="UniProtKB-UniRule"/>
</dbReference>
<feature type="chain" id="PRO_5023462824" description="Transmembrane protein gp41" evidence="32">
    <location>
        <begin position="523"/>
        <end position="868"/>
    </location>
</feature>
<dbReference type="SUPFAM" id="SSF58069">
    <property type="entry name" value="Virus ectodomain"/>
    <property type="match status" value="1"/>
</dbReference>
<evidence type="ECO:0000256" key="3">
    <source>
        <dbReference type="ARBA" id="ARBA00004505"/>
    </source>
</evidence>
<feature type="disulfide bond" evidence="32">
    <location>
        <begin position="229"/>
        <end position="258"/>
    </location>
</feature>
<evidence type="ECO:0000256" key="27">
    <source>
        <dbReference type="ARBA" id="ARBA00023157"/>
    </source>
</evidence>
<feature type="region of interest" description="Immunosuppression" evidence="32">
    <location>
        <begin position="586"/>
        <end position="604"/>
    </location>
</feature>
<feature type="domain" description="Human immunodeficiency virus 1 envelope glycoprotein Gp120" evidence="35">
    <location>
        <begin position="33"/>
        <end position="522"/>
    </location>
</feature>
<keyword evidence="18 32" id="KW-0946">Virion</keyword>
<dbReference type="GO" id="GO:1903908">
    <property type="term" value="P:positive regulation of plasma membrane raft polarization"/>
    <property type="evidence" value="ECO:0007669"/>
    <property type="project" value="UniProtKB-UniRule"/>
</dbReference>
<evidence type="ECO:0000259" key="36">
    <source>
        <dbReference type="Pfam" id="PF00517"/>
    </source>
</evidence>
<evidence type="ECO:0000256" key="8">
    <source>
        <dbReference type="ARBA" id="ARBA00022510"/>
    </source>
</evidence>
<keyword evidence="16 32" id="KW-0732">Signal</keyword>
<gene>
    <name evidence="32 37" type="primary">env</name>
</gene>
<evidence type="ECO:0000256" key="6">
    <source>
        <dbReference type="ARBA" id="ARBA00004650"/>
    </source>
</evidence>
<dbReference type="InterPro" id="IPR000777">
    <property type="entry name" value="HIV1_Gp120"/>
</dbReference>
<evidence type="ECO:0000256" key="31">
    <source>
        <dbReference type="ARBA" id="ARBA00023296"/>
    </source>
</evidence>
<evidence type="ECO:0000256" key="24">
    <source>
        <dbReference type="ARBA" id="ARBA00023054"/>
    </source>
</evidence>
<keyword evidence="31 32" id="KW-1160">Virus entry into host cell</keyword>
<dbReference type="GO" id="GO:0039654">
    <property type="term" value="P:fusion of virus membrane with host endosome membrane"/>
    <property type="evidence" value="ECO:0007669"/>
    <property type="project" value="UniProtKB-UniRule"/>
</dbReference>
<dbReference type="CDD" id="cd09909">
    <property type="entry name" value="HIV-1-like_HR1-HR2"/>
    <property type="match status" value="1"/>
</dbReference>
<keyword evidence="22 32" id="KW-1133">Transmembrane helix</keyword>
<dbReference type="GO" id="GO:0052031">
    <property type="term" value="P:symbiont-mediated perturbation of host defense response"/>
    <property type="evidence" value="ECO:0007669"/>
    <property type="project" value="UniProtKB-UniRule"/>
</dbReference>
<evidence type="ECO:0000259" key="35">
    <source>
        <dbReference type="Pfam" id="PF00516"/>
    </source>
</evidence>
<comment type="domain">
    <text evidence="32">The membrane proximal external region (MPER) present in gp41 is a tryptophan-rich region recognized by the antibodies 2F5, Z13, and 4E10. MPER seems to play a role in fusion.</text>
</comment>
<dbReference type="GO" id="GO:0019082">
    <property type="term" value="P:viral protein processing"/>
    <property type="evidence" value="ECO:0007669"/>
    <property type="project" value="UniProtKB-UniRule"/>
</dbReference>
<evidence type="ECO:0000256" key="29">
    <source>
        <dbReference type="ARBA" id="ARBA00023280"/>
    </source>
</evidence>
<evidence type="ECO:0000256" key="23">
    <source>
        <dbReference type="ARBA" id="ARBA00023046"/>
    </source>
</evidence>
<dbReference type="InterPro" id="IPR036377">
    <property type="entry name" value="Gp120_core_sf"/>
</dbReference>
<keyword evidence="24 32" id="KW-0175">Coiled coil</keyword>
<evidence type="ECO:0000256" key="16">
    <source>
        <dbReference type="ARBA" id="ARBA00022729"/>
    </source>
</evidence>
<keyword evidence="8 32" id="KW-1170">Fusion of virus membrane with host endosomal membrane</keyword>
<feature type="disulfide bond" evidence="32">
    <location>
        <begin position="610"/>
        <end position="616"/>
    </location>
</feature>
<evidence type="ECO:0000313" key="37">
    <source>
        <dbReference type="EMBL" id="ACE76434.1"/>
    </source>
</evidence>
<evidence type="ECO:0000256" key="5">
    <source>
        <dbReference type="ARBA" id="ARBA00004578"/>
    </source>
</evidence>
<keyword evidence="25 32" id="KW-0472">Membrane</keyword>
<dbReference type="GO" id="GO:1903911">
    <property type="term" value="P:positive regulation of receptor clustering"/>
    <property type="evidence" value="ECO:0007669"/>
    <property type="project" value="UniProtKB-UniRule"/>
</dbReference>
<evidence type="ECO:0000256" key="2">
    <source>
        <dbReference type="ARBA" id="ARBA00004433"/>
    </source>
</evidence>
<organism evidence="37">
    <name type="scientific">Human immunodeficiency virus type 1</name>
    <name type="common">HIV-1</name>
    <dbReference type="NCBI Taxonomy" id="11676"/>
    <lineage>
        <taxon>Viruses</taxon>
        <taxon>Riboviria</taxon>
        <taxon>Pararnavirae</taxon>
        <taxon>Artverviricota</taxon>
        <taxon>Revtraviricetes</taxon>
        <taxon>Ortervirales</taxon>
        <taxon>Retroviridae</taxon>
        <taxon>Orthoretrovirinae</taxon>
        <taxon>Lentivirus</taxon>
        <taxon>Lentivirus humimdef1</taxon>
    </lineage>
</organism>
<evidence type="ECO:0000256" key="4">
    <source>
        <dbReference type="ARBA" id="ARBA00004563"/>
    </source>
</evidence>
<protein>
    <recommendedName>
        <fullName evidence="32">Envelope glycoprotein gp160</fullName>
    </recommendedName>
    <alternativeName>
        <fullName evidence="32">Env polyprotein</fullName>
    </alternativeName>
    <component>
        <recommendedName>
            <fullName evidence="32">Surface protein gp120</fullName>
            <shortName evidence="32">SU</shortName>
        </recommendedName>
        <alternativeName>
            <fullName evidence="32">Glycoprotein 120</fullName>
            <shortName evidence="32">gp120</shortName>
        </alternativeName>
    </component>
    <component>
        <recommendedName>
            <fullName evidence="32">Transmembrane protein gp41</fullName>
            <shortName evidence="32">TM</shortName>
        </recommendedName>
        <alternativeName>
            <fullName evidence="32">Glycoprotein 41</fullName>
            <shortName evidence="32">gp41</shortName>
        </alternativeName>
    </component>
</protein>
<dbReference type="FunFam" id="2.170.40.20:FF:000004">
    <property type="entry name" value="Envelope glycoprotein gp160"/>
    <property type="match status" value="1"/>
</dbReference>
<dbReference type="Pfam" id="PF00517">
    <property type="entry name" value="GP41"/>
    <property type="match status" value="1"/>
</dbReference>
<evidence type="ECO:0000256" key="26">
    <source>
        <dbReference type="ARBA" id="ARBA00023139"/>
    </source>
</evidence>
<comment type="function">
    <text evidence="32">Envelope glycoprotein gp160: Oligomerizes in the host endoplasmic reticulum into predominantly trimers. In a second time, gp160 transits in the host Golgi, where glycosylation is completed. The precursor is then proteolytically cleaved in the trans-Golgi and thereby activated by cellular furin or furin-like proteases to produce gp120 and gp41.</text>
</comment>
<evidence type="ECO:0000256" key="10">
    <source>
        <dbReference type="ARBA" id="ARBA00022570"/>
    </source>
</evidence>